<dbReference type="Proteomes" id="UP000041254">
    <property type="component" value="Unassembled WGS sequence"/>
</dbReference>
<name>A0A0G4EKW3_VITBC</name>
<proteinExistence type="predicted"/>
<dbReference type="VEuPathDB" id="CryptoDB:Vbra_5072"/>
<accession>A0A0G4EKW3</accession>
<sequence length="506" mass="58576">MVPPAHGPWPLSLSDVSANATQPLTSEQRFQYAKPIIDELCSPEANRHPYLACVRRVQRADAANPLVTVEEEVTPLEPYDGRDVARWGQFGAVVFANILTPHFVLDAELWVWDFRHSAWRALNSADRIGAAIKADLRRDIVKVAGYEEGYLAVEKRKTRQLWEQWGDVIRSGDFPQIPNMYLVFALPVSHTADDTLSDALQKMTKITSPLLLGNSPAPTRGIELLEDKLLLQRMIHVTGWELPYENQKFVTHEEILPQGWVFIRTIEQVLYRMRHHGVQHCDLHGSQIFLRMYPYPPSKDPREYITIREATNRPDQRYRHSYIGVRFQDIIIFDWSFSRTWDEYWHIKNKLLPTEWKYTPGHAYVRNAPCWPRVEDSQLLGIAWLFVRDFLPKPGAQRKTHVESAAEAIYLSLKNTCLAQLRDLDKTPPLEPFHVRTLRNPAPEDPNRPSKSQQPRGACTWEAQLHHAKQMADMAQQILDWNDERKTSGRRRRRSIKMIGPAQPSV</sequence>
<reference evidence="2 3" key="1">
    <citation type="submission" date="2014-11" db="EMBL/GenBank/DDBJ databases">
        <authorList>
            <person name="Zhu J."/>
            <person name="Qi W."/>
            <person name="Song R."/>
        </authorList>
    </citation>
    <scope>NUCLEOTIDE SEQUENCE [LARGE SCALE GENOMIC DNA]</scope>
</reference>
<feature type="region of interest" description="Disordered" evidence="1">
    <location>
        <begin position="430"/>
        <end position="458"/>
    </location>
</feature>
<gene>
    <name evidence="2" type="ORF">Vbra_5072</name>
</gene>
<organism evidence="2 3">
    <name type="scientific">Vitrella brassicaformis (strain CCMP3155)</name>
    <dbReference type="NCBI Taxonomy" id="1169540"/>
    <lineage>
        <taxon>Eukaryota</taxon>
        <taxon>Sar</taxon>
        <taxon>Alveolata</taxon>
        <taxon>Colpodellida</taxon>
        <taxon>Vitrellaceae</taxon>
        <taxon>Vitrella</taxon>
    </lineage>
</organism>
<feature type="region of interest" description="Disordered" evidence="1">
    <location>
        <begin position="483"/>
        <end position="506"/>
    </location>
</feature>
<evidence type="ECO:0000256" key="1">
    <source>
        <dbReference type="SAM" id="MobiDB-lite"/>
    </source>
</evidence>
<dbReference type="InParanoid" id="A0A0G4EKW3"/>
<keyword evidence="3" id="KW-1185">Reference proteome</keyword>
<evidence type="ECO:0000313" key="3">
    <source>
        <dbReference type="Proteomes" id="UP000041254"/>
    </source>
</evidence>
<evidence type="ECO:0000313" key="2">
    <source>
        <dbReference type="EMBL" id="CEL97101.1"/>
    </source>
</evidence>
<protein>
    <submittedName>
        <fullName evidence="2">Uncharacterized protein</fullName>
    </submittedName>
</protein>
<dbReference type="EMBL" id="CDMY01000253">
    <property type="protein sequence ID" value="CEL97101.1"/>
    <property type="molecule type" value="Genomic_DNA"/>
</dbReference>
<dbReference type="AlphaFoldDB" id="A0A0G4EKW3"/>